<accession>A0A0D2K641</accession>
<sequence>MTFKIIDVSGSLIIGTPSCPIQSALVFTVPGGDATFGINALPGSKVDIHGTFIGRTWTRLASTAAAGAKALLLKEPVQWAAGDKLFVATTLWKDELLNQNEVMTVASVTPDGLTVNTVEALQFNHYGGEYQAEVGLLTRRILFTSDAASSTTALGPHTTFWTPDARVSGAGYERWGARNIAGRYSVHFHLAGEAPNAYIKNNAFYNSNCLQGRCGGAGGPAGGASLTSAGGSLVDGRFEVRFICPAF</sequence>
<dbReference type="PANTHER" id="PTHR47687:SF4">
    <property type="entry name" value="G8 DOMAIN-CONTAINING PROTEIN DDB_G0286311-RELATED"/>
    <property type="match status" value="1"/>
</dbReference>
<dbReference type="Proteomes" id="UP000054498">
    <property type="component" value="Unassembled WGS sequence"/>
</dbReference>
<gene>
    <name evidence="1" type="ORF">MNEG_16356</name>
</gene>
<evidence type="ECO:0000313" key="1">
    <source>
        <dbReference type="EMBL" id="KIY91608.1"/>
    </source>
</evidence>
<dbReference type="EMBL" id="KK106489">
    <property type="protein sequence ID" value="KIY91608.1"/>
    <property type="molecule type" value="Genomic_DNA"/>
</dbReference>
<reference evidence="1 2" key="1">
    <citation type="journal article" date="2013" name="BMC Genomics">
        <title>Reconstruction of the lipid metabolism for the microalga Monoraphidium neglectum from its genome sequence reveals characteristics suitable for biofuel production.</title>
        <authorList>
            <person name="Bogen C."/>
            <person name="Al-Dilaimi A."/>
            <person name="Albersmeier A."/>
            <person name="Wichmann J."/>
            <person name="Grundmann M."/>
            <person name="Rupp O."/>
            <person name="Lauersen K.J."/>
            <person name="Blifernez-Klassen O."/>
            <person name="Kalinowski J."/>
            <person name="Goesmann A."/>
            <person name="Mussgnug J.H."/>
            <person name="Kruse O."/>
        </authorList>
    </citation>
    <scope>NUCLEOTIDE SEQUENCE [LARGE SCALE GENOMIC DNA]</scope>
    <source>
        <strain evidence="1 2">SAG 48.87</strain>
    </source>
</reference>
<name>A0A0D2K641_9CHLO</name>
<proteinExistence type="predicted"/>
<evidence type="ECO:0000313" key="2">
    <source>
        <dbReference type="Proteomes" id="UP000054498"/>
    </source>
</evidence>
<keyword evidence="2" id="KW-1185">Reference proteome</keyword>
<dbReference type="PANTHER" id="PTHR47687">
    <property type="entry name" value="G8 DOMAIN-CONTAINING PROTEIN DDB_G0288475-RELATED"/>
    <property type="match status" value="1"/>
</dbReference>
<dbReference type="AlphaFoldDB" id="A0A0D2K641"/>
<protein>
    <recommendedName>
        <fullName evidence="3">G8 domain-containing protein</fullName>
    </recommendedName>
</protein>
<dbReference type="STRING" id="145388.A0A0D2K641"/>
<dbReference type="KEGG" id="mng:MNEG_16356"/>
<dbReference type="InterPro" id="IPR052334">
    <property type="entry name" value="G8_domain-comF-like"/>
</dbReference>
<organism evidence="1 2">
    <name type="scientific">Monoraphidium neglectum</name>
    <dbReference type="NCBI Taxonomy" id="145388"/>
    <lineage>
        <taxon>Eukaryota</taxon>
        <taxon>Viridiplantae</taxon>
        <taxon>Chlorophyta</taxon>
        <taxon>core chlorophytes</taxon>
        <taxon>Chlorophyceae</taxon>
        <taxon>CS clade</taxon>
        <taxon>Sphaeropleales</taxon>
        <taxon>Selenastraceae</taxon>
        <taxon>Monoraphidium</taxon>
    </lineage>
</organism>
<evidence type="ECO:0008006" key="3">
    <source>
        <dbReference type="Google" id="ProtNLM"/>
    </source>
</evidence>
<dbReference type="OrthoDB" id="2014213at2759"/>
<dbReference type="RefSeq" id="XP_013890628.1">
    <property type="nucleotide sequence ID" value="XM_014035174.1"/>
</dbReference>
<dbReference type="GeneID" id="25734107"/>